<dbReference type="InterPro" id="IPR050860">
    <property type="entry name" value="FeoB_GTPase"/>
</dbReference>
<evidence type="ECO:0000313" key="16">
    <source>
        <dbReference type="EMBL" id="MDG2990793.1"/>
    </source>
</evidence>
<feature type="transmembrane region" description="Helical" evidence="14">
    <location>
        <begin position="573"/>
        <end position="596"/>
    </location>
</feature>
<keyword evidence="6 14" id="KW-0812">Transmembrane</keyword>
<evidence type="ECO:0000256" key="4">
    <source>
        <dbReference type="ARBA" id="ARBA00022475"/>
    </source>
</evidence>
<evidence type="ECO:0000256" key="10">
    <source>
        <dbReference type="ARBA" id="ARBA00023065"/>
    </source>
</evidence>
<evidence type="ECO:0000256" key="7">
    <source>
        <dbReference type="ARBA" id="ARBA00022741"/>
    </source>
</evidence>
<comment type="caution">
    <text evidence="16">The sequence shown here is derived from an EMBL/GenBank/DDBJ whole genome shotgun (WGS) entry which is preliminary data.</text>
</comment>
<evidence type="ECO:0000256" key="12">
    <source>
        <dbReference type="ARBA" id="ARBA00023136"/>
    </source>
</evidence>
<feature type="transmembrane region" description="Helical" evidence="14">
    <location>
        <begin position="359"/>
        <end position="385"/>
    </location>
</feature>
<keyword evidence="7" id="KW-0547">Nucleotide-binding</keyword>
<dbReference type="Proteomes" id="UP001154265">
    <property type="component" value="Unassembled WGS sequence"/>
</dbReference>
<keyword evidence="5 14" id="KW-0410">Iron transport</keyword>
<evidence type="ECO:0000256" key="13">
    <source>
        <dbReference type="NCBIfam" id="TIGR00437"/>
    </source>
</evidence>
<gene>
    <name evidence="16" type="primary">feoB</name>
    <name evidence="16" type="ORF">L3556_07595</name>
</gene>
<dbReference type="Gene3D" id="3.40.50.300">
    <property type="entry name" value="P-loop containing nucleotide triphosphate hydrolases"/>
    <property type="match status" value="1"/>
</dbReference>
<keyword evidence="12 14" id="KW-0472">Membrane</keyword>
<dbReference type="InterPro" id="IPR006073">
    <property type="entry name" value="GTP-bd"/>
</dbReference>
<feature type="transmembrane region" description="Helical" evidence="14">
    <location>
        <begin position="222"/>
        <end position="243"/>
    </location>
</feature>
<comment type="function">
    <text evidence="1 14">Probable transporter of a GTP-driven Fe(2+) uptake system.</text>
</comment>
<evidence type="ECO:0000256" key="2">
    <source>
        <dbReference type="ARBA" id="ARBA00004651"/>
    </source>
</evidence>
<comment type="similarity">
    <text evidence="14">Belongs to the TRAFAC class TrmE-Era-EngA-EngB-Septin-like GTPase superfamily. FeoB GTPase (TC 9.A.8) family.</text>
</comment>
<dbReference type="InterPro" id="IPR011640">
    <property type="entry name" value="Fe2_transport_prot_B_C"/>
</dbReference>
<feature type="transmembrane region" description="Helical" evidence="14">
    <location>
        <begin position="542"/>
        <end position="561"/>
    </location>
</feature>
<dbReference type="SUPFAM" id="SSF52540">
    <property type="entry name" value="P-loop containing nucleoside triphosphate hydrolases"/>
    <property type="match status" value="1"/>
</dbReference>
<feature type="transmembrane region" description="Helical" evidence="14">
    <location>
        <begin position="392"/>
        <end position="412"/>
    </location>
</feature>
<evidence type="ECO:0000256" key="3">
    <source>
        <dbReference type="ARBA" id="ARBA00022448"/>
    </source>
</evidence>
<comment type="subcellular location">
    <subcellularLocation>
        <location evidence="14">Cell inner membrane</location>
        <topology evidence="14">Multi-pass membrane protein</topology>
    </subcellularLocation>
    <subcellularLocation>
        <location evidence="2">Cell membrane</location>
        <topology evidence="2">Multi-pass membrane protein</topology>
    </subcellularLocation>
</comment>
<reference evidence="16" key="2">
    <citation type="submission" date="2022-01" db="EMBL/GenBank/DDBJ databases">
        <authorList>
            <person name="Zivanovic Y."/>
            <person name="Moreira D."/>
            <person name="Lopez-Garcia P."/>
        </authorList>
    </citation>
    <scope>NUCLEOTIDE SEQUENCE</scope>
    <source>
        <strain evidence="16">G9</strain>
    </source>
</reference>
<feature type="transmembrane region" description="Helical" evidence="14">
    <location>
        <begin position="325"/>
        <end position="347"/>
    </location>
</feature>
<comment type="caution">
    <text evidence="14">Lacks conserved residue(s) required for the propagation of feature annotation.</text>
</comment>
<dbReference type="Pfam" id="PF02421">
    <property type="entry name" value="FeoB_N"/>
    <property type="match status" value="1"/>
</dbReference>
<feature type="transmembrane region" description="Helical" evidence="14">
    <location>
        <begin position="281"/>
        <end position="305"/>
    </location>
</feature>
<evidence type="ECO:0000259" key="15">
    <source>
        <dbReference type="PROSITE" id="PS51711"/>
    </source>
</evidence>
<evidence type="ECO:0000256" key="11">
    <source>
        <dbReference type="ARBA" id="ARBA00023134"/>
    </source>
</evidence>
<evidence type="ECO:0000256" key="8">
    <source>
        <dbReference type="ARBA" id="ARBA00022989"/>
    </source>
</evidence>
<dbReference type="Pfam" id="PF07664">
    <property type="entry name" value="FeoB_C"/>
    <property type="match status" value="1"/>
</dbReference>
<keyword evidence="3 14" id="KW-0813">Transport</keyword>
<dbReference type="PRINTS" id="PR00326">
    <property type="entry name" value="GTP1OBG"/>
</dbReference>
<name>A0ABT6EYC5_9SYNE</name>
<evidence type="ECO:0000313" key="17">
    <source>
        <dbReference type="Proteomes" id="UP001154265"/>
    </source>
</evidence>
<dbReference type="InterPro" id="IPR030389">
    <property type="entry name" value="G_FEOB_dom"/>
</dbReference>
<organism evidence="16 17">
    <name type="scientific">Candidatus Synechococcus calcipolaris G9</name>
    <dbReference type="NCBI Taxonomy" id="1497997"/>
    <lineage>
        <taxon>Bacteria</taxon>
        <taxon>Bacillati</taxon>
        <taxon>Cyanobacteriota</taxon>
        <taxon>Cyanophyceae</taxon>
        <taxon>Synechococcales</taxon>
        <taxon>Synechococcaceae</taxon>
        <taxon>Synechococcus</taxon>
    </lineage>
</organism>
<feature type="domain" description="FeoB-type G" evidence="15">
    <location>
        <begin position="5"/>
        <end position="167"/>
    </location>
</feature>
<keyword evidence="8 14" id="KW-1133">Transmembrane helix</keyword>
<evidence type="ECO:0000256" key="6">
    <source>
        <dbReference type="ARBA" id="ARBA00022692"/>
    </source>
</evidence>
<keyword evidence="10" id="KW-0406">Ion transport</keyword>
<dbReference type="CDD" id="cd01879">
    <property type="entry name" value="FeoB"/>
    <property type="match status" value="1"/>
</dbReference>
<evidence type="ECO:0000256" key="9">
    <source>
        <dbReference type="ARBA" id="ARBA00023004"/>
    </source>
</evidence>
<dbReference type="InterPro" id="IPR027417">
    <property type="entry name" value="P-loop_NTPase"/>
</dbReference>
<dbReference type="InterPro" id="IPR003373">
    <property type="entry name" value="Fe2_transport_prot-B"/>
</dbReference>
<evidence type="ECO:0000256" key="14">
    <source>
        <dbReference type="RuleBase" id="RU362098"/>
    </source>
</evidence>
<dbReference type="Pfam" id="PF07670">
    <property type="entry name" value="Gate"/>
    <property type="match status" value="2"/>
</dbReference>
<dbReference type="PANTHER" id="PTHR43185:SF1">
    <property type="entry name" value="FE(2+) TRANSPORTER FEOB"/>
    <property type="match status" value="1"/>
</dbReference>
<dbReference type="RefSeq" id="WP_277866690.1">
    <property type="nucleotide sequence ID" value="NZ_JAKKUT010000002.1"/>
</dbReference>
<reference evidence="16" key="1">
    <citation type="journal article" date="2022" name="Genome Biol. Evol.">
        <title>A New Gene Family Diagnostic for Intracellular Biomineralization of Amorphous Ca Carbonates by Cyanobacteria.</title>
        <authorList>
            <person name="Benzerara K."/>
            <person name="Duprat E."/>
            <person name="Bitard-Feildel T."/>
            <person name="Caumes G."/>
            <person name="Cassier-Chauvat C."/>
            <person name="Chauvat F."/>
            <person name="Dezi M."/>
            <person name="Diop S.I."/>
            <person name="Gaschignard G."/>
            <person name="Gorgen S."/>
            <person name="Gugger M."/>
            <person name="Lopez-Garcia P."/>
            <person name="Millet M."/>
            <person name="Skouri-Panet F."/>
            <person name="Moreira D."/>
            <person name="Callebaut I."/>
        </authorList>
    </citation>
    <scope>NUCLEOTIDE SEQUENCE</scope>
    <source>
        <strain evidence="16">G9</strain>
    </source>
</reference>
<dbReference type="PROSITE" id="PS51711">
    <property type="entry name" value="G_FEOB"/>
    <property type="match status" value="1"/>
</dbReference>
<sequence length="602" mass="65554">MSEPTARIALVGMPNTGKSTFFNRITGAAARVANWPGITVDLAQATVTLNGQPTTIVDLPGIYDLAGEAADEAIVRQFLTTVPVRLVLIILNASQIHHQIRLVLQIKAWGVPALVLLNMADEAQRYGIKIDPHLLSQTLGLPVTLLSAKYGGGYLEAYGEISRALEQSAAAIAPLGNPETPLALAPITPEAIDELLQDGVQVSPRAGEDINQRLDSFLLHPLWGLPLFFLGIFLLFEAVWFFGLRLQEILSDSFVWFQEQVLTVALADLSPGWQGFFIDGIYGGIVTVAAFVPLVIIFFTVMAFIEDSGYLSRSAYLMDGLMARLGLDGRSFVLSLMGFGCNVPALMGTRVIRSPGLRLLTMLVIPFSLCSARLQVFVFMAACLFDHRLGPIIIVSLYLWSCVAAMGTALLFRGQFPNDESFVLELPPYRLPTVSQIFSRAWGEVRHFLQRASGFIITGVIGVWGLTHFPLNVEPASLQTWAGQIGAGLQPLLAPVGINAQLTIALIFGFVAKEIVVGSLAVIYHLQGSELQGAIAQQITPLQAYCFMLFTLLYTPCLSTLATLQTESKRWRFTLMATAYSLVLAWGVSGLIYQIGQGLGWH</sequence>
<keyword evidence="4" id="KW-1003">Cell membrane</keyword>
<evidence type="ECO:0000256" key="1">
    <source>
        <dbReference type="ARBA" id="ARBA00003926"/>
    </source>
</evidence>
<dbReference type="NCBIfam" id="TIGR00437">
    <property type="entry name" value="feoB"/>
    <property type="match status" value="1"/>
</dbReference>
<dbReference type="PANTHER" id="PTHR43185">
    <property type="entry name" value="FERROUS IRON TRANSPORT PROTEIN B"/>
    <property type="match status" value="1"/>
</dbReference>
<proteinExistence type="inferred from homology"/>
<evidence type="ECO:0000256" key="5">
    <source>
        <dbReference type="ARBA" id="ARBA00022496"/>
    </source>
</evidence>
<accession>A0ABT6EYC5</accession>
<dbReference type="EMBL" id="JAKKUT010000002">
    <property type="protein sequence ID" value="MDG2990793.1"/>
    <property type="molecule type" value="Genomic_DNA"/>
</dbReference>
<dbReference type="InterPro" id="IPR011642">
    <property type="entry name" value="Gate_dom"/>
</dbReference>
<keyword evidence="11 14" id="KW-0342">GTP-binding</keyword>
<dbReference type="NCBIfam" id="TIGR00231">
    <property type="entry name" value="small_GTP"/>
    <property type="match status" value="1"/>
</dbReference>
<protein>
    <recommendedName>
        <fullName evidence="13 14">Ferrous iron transport protein B</fullName>
    </recommendedName>
</protein>
<keyword evidence="17" id="KW-1185">Reference proteome</keyword>
<dbReference type="InterPro" id="IPR005225">
    <property type="entry name" value="Small_GTP-bd"/>
</dbReference>
<keyword evidence="9 14" id="KW-0408">Iron</keyword>